<name>A0A1Y5I5P5_OSTTA</name>
<proteinExistence type="predicted"/>
<dbReference type="InterPro" id="IPR013882">
    <property type="entry name" value="Ctp1_C"/>
</dbReference>
<feature type="region of interest" description="Disordered" evidence="4">
    <location>
        <begin position="1"/>
        <end position="49"/>
    </location>
</feature>
<evidence type="ECO:0000313" key="6">
    <source>
        <dbReference type="EMBL" id="OUS44890.1"/>
    </source>
</evidence>
<evidence type="ECO:0000256" key="3">
    <source>
        <dbReference type="ARBA" id="ARBA00023242"/>
    </source>
</evidence>
<evidence type="ECO:0000259" key="5">
    <source>
        <dbReference type="Pfam" id="PF08573"/>
    </source>
</evidence>
<gene>
    <name evidence="6" type="ORF">BE221DRAFT_193490</name>
</gene>
<dbReference type="PANTHER" id="PTHR15107">
    <property type="entry name" value="RETINOBLASTOMA BINDING PROTEIN 8"/>
    <property type="match status" value="1"/>
</dbReference>
<keyword evidence="2" id="KW-0227">DNA damage</keyword>
<evidence type="ECO:0000256" key="2">
    <source>
        <dbReference type="ARBA" id="ARBA00022763"/>
    </source>
</evidence>
<dbReference type="GO" id="GO:0005634">
    <property type="term" value="C:nucleus"/>
    <property type="evidence" value="ECO:0007669"/>
    <property type="project" value="UniProtKB-SubCell"/>
</dbReference>
<dbReference type="Proteomes" id="UP000195557">
    <property type="component" value="Unassembled WGS sequence"/>
</dbReference>
<sequence>MASRDGGERAARGRRDSTSTLSGANKVRKNKRLSDNAPTNPDRVHDERRKVVKHVDVVRKKSEREALDAYVCDECRTFYDAMMPGKDRATIKCPHAPSTAGKMTTKQKLANSRHRAKWAPEPAPRGFWNLALTPPEKENCENRARAD</sequence>
<feature type="compositionally biased region" description="Basic and acidic residues" evidence="4">
    <location>
        <begin position="135"/>
        <end position="147"/>
    </location>
</feature>
<dbReference type="EMBL" id="KZ155795">
    <property type="protein sequence ID" value="OUS44890.1"/>
    <property type="molecule type" value="Genomic_DNA"/>
</dbReference>
<dbReference type="Pfam" id="PF08573">
    <property type="entry name" value="SAE2"/>
    <property type="match status" value="2"/>
</dbReference>
<dbReference type="AlphaFoldDB" id="A0A1Y5I5P5"/>
<feature type="compositionally biased region" description="Basic and acidic residues" evidence="4">
    <location>
        <begin position="1"/>
        <end position="17"/>
    </location>
</feature>
<protein>
    <recommendedName>
        <fullName evidence="5">DNA endonuclease activator Ctp1 C-terminal domain-containing protein</fullName>
    </recommendedName>
</protein>
<feature type="domain" description="DNA endonuclease activator Ctp1 C-terminal" evidence="5">
    <location>
        <begin position="104"/>
        <end position="131"/>
    </location>
</feature>
<dbReference type="GO" id="GO:0003684">
    <property type="term" value="F:damaged DNA binding"/>
    <property type="evidence" value="ECO:0007669"/>
    <property type="project" value="TreeGrafter"/>
</dbReference>
<dbReference type="InterPro" id="IPR033316">
    <property type="entry name" value="RBBP8-like"/>
</dbReference>
<dbReference type="PANTHER" id="PTHR15107:SF0">
    <property type="entry name" value="DNA ENDONUCLEASE ACTIVATOR CTP1 C-TERMINAL DOMAIN-CONTAINING PROTEIN"/>
    <property type="match status" value="1"/>
</dbReference>
<accession>A0A1Y5I5P5</accession>
<reference evidence="6" key="1">
    <citation type="submission" date="2017-04" db="EMBL/GenBank/DDBJ databases">
        <title>Population genomics of picophytoplankton unveils novel chromosome hypervariability.</title>
        <authorList>
            <consortium name="DOE Joint Genome Institute"/>
            <person name="Blanc-Mathieu R."/>
            <person name="Krasovec M."/>
            <person name="Hebrard M."/>
            <person name="Yau S."/>
            <person name="Desgranges E."/>
            <person name="Martin J."/>
            <person name="Schackwitz W."/>
            <person name="Kuo A."/>
            <person name="Salin G."/>
            <person name="Donnadieu C."/>
            <person name="Desdevises Y."/>
            <person name="Sanchez-Ferandin S."/>
            <person name="Moreau H."/>
            <person name="Rivals E."/>
            <person name="Grigoriev I.V."/>
            <person name="Grimsley N."/>
            <person name="Eyre-Walker A."/>
            <person name="Piganeau G."/>
        </authorList>
    </citation>
    <scope>NUCLEOTIDE SEQUENCE [LARGE SCALE GENOMIC DNA]</scope>
    <source>
        <strain evidence="6">RCC 1115</strain>
    </source>
</reference>
<keyword evidence="3" id="KW-0539">Nucleus</keyword>
<feature type="region of interest" description="Disordered" evidence="4">
    <location>
        <begin position="117"/>
        <end position="147"/>
    </location>
</feature>
<dbReference type="GO" id="GO:0010792">
    <property type="term" value="P:DNA double-strand break processing involved in repair via single-strand annealing"/>
    <property type="evidence" value="ECO:0007669"/>
    <property type="project" value="TreeGrafter"/>
</dbReference>
<organism evidence="6">
    <name type="scientific">Ostreococcus tauri</name>
    <name type="common">Marine green alga</name>
    <dbReference type="NCBI Taxonomy" id="70448"/>
    <lineage>
        <taxon>Eukaryota</taxon>
        <taxon>Viridiplantae</taxon>
        <taxon>Chlorophyta</taxon>
        <taxon>Mamiellophyceae</taxon>
        <taxon>Mamiellales</taxon>
        <taxon>Bathycoccaceae</taxon>
        <taxon>Ostreococcus</taxon>
    </lineage>
</organism>
<feature type="domain" description="DNA endonuclease activator Ctp1 C-terminal" evidence="5">
    <location>
        <begin position="56"/>
        <end position="90"/>
    </location>
</feature>
<evidence type="ECO:0000256" key="1">
    <source>
        <dbReference type="ARBA" id="ARBA00004123"/>
    </source>
</evidence>
<evidence type="ECO:0000256" key="4">
    <source>
        <dbReference type="SAM" id="MobiDB-lite"/>
    </source>
</evidence>
<comment type="subcellular location">
    <subcellularLocation>
        <location evidence="1">Nucleus</location>
    </subcellularLocation>
</comment>